<gene>
    <name evidence="3" type="ORF">HELGO_WM17330</name>
</gene>
<organism evidence="3">
    <name type="scientific">uncultured Aureispira sp</name>
    <dbReference type="NCBI Taxonomy" id="1331704"/>
    <lineage>
        <taxon>Bacteria</taxon>
        <taxon>Pseudomonadati</taxon>
        <taxon>Bacteroidota</taxon>
        <taxon>Saprospiria</taxon>
        <taxon>Saprospirales</taxon>
        <taxon>Saprospiraceae</taxon>
        <taxon>Aureispira</taxon>
        <taxon>environmental samples</taxon>
    </lineage>
</organism>
<keyword evidence="3" id="KW-0808">Transferase</keyword>
<protein>
    <submittedName>
        <fullName evidence="3">Serine-protein kinase RsbW (EC)</fullName>
        <ecNumber evidence="3">2.7.11.1</ecNumber>
    </submittedName>
</protein>
<name>A0A6S6TTA3_9BACT</name>
<dbReference type="PANTHER" id="PTHR35526">
    <property type="entry name" value="ANTI-SIGMA-F FACTOR RSBW-RELATED"/>
    <property type="match status" value="1"/>
</dbReference>
<sequence>MTELALNLTLDSHPKNIAEVEPYVTQVVQKYEINQELYGNMLITLTEAVSNAIIHGNSAKAAKKVVVSTNCSNQKISFTIQDEGAGFNPDTLPDPTAPENILTPGGRGVFLMRQLSDAVTFSDDGRLVTLEFSLQ</sequence>
<dbReference type="CDD" id="cd16936">
    <property type="entry name" value="HATPase_RsbW-like"/>
    <property type="match status" value="1"/>
</dbReference>
<reference evidence="3" key="1">
    <citation type="submission" date="2020-01" db="EMBL/GenBank/DDBJ databases">
        <authorList>
            <person name="Meier V. D."/>
            <person name="Meier V D."/>
        </authorList>
    </citation>
    <scope>NUCLEOTIDE SEQUENCE</scope>
    <source>
        <strain evidence="3">HLG_WM_MAG_10</strain>
    </source>
</reference>
<dbReference type="InterPro" id="IPR003594">
    <property type="entry name" value="HATPase_dom"/>
</dbReference>
<dbReference type="EC" id="2.7.11.1" evidence="3"/>
<dbReference type="Pfam" id="PF13581">
    <property type="entry name" value="HATPase_c_2"/>
    <property type="match status" value="1"/>
</dbReference>
<dbReference type="InterPro" id="IPR050267">
    <property type="entry name" value="Anti-sigma-factor_SerPK"/>
</dbReference>
<dbReference type="InterPro" id="IPR036890">
    <property type="entry name" value="HATPase_C_sf"/>
</dbReference>
<keyword evidence="1" id="KW-0723">Serine/threonine-protein kinase</keyword>
<accession>A0A6S6TTA3</accession>
<dbReference type="PANTHER" id="PTHR35526:SF3">
    <property type="entry name" value="ANTI-SIGMA-F FACTOR RSBW"/>
    <property type="match status" value="1"/>
</dbReference>
<evidence type="ECO:0000313" key="3">
    <source>
        <dbReference type="EMBL" id="CAA6817919.1"/>
    </source>
</evidence>
<keyword evidence="3" id="KW-0418">Kinase</keyword>
<dbReference type="AlphaFoldDB" id="A0A6S6TTA3"/>
<proteinExistence type="predicted"/>
<dbReference type="Gene3D" id="3.30.565.10">
    <property type="entry name" value="Histidine kinase-like ATPase, C-terminal domain"/>
    <property type="match status" value="1"/>
</dbReference>
<evidence type="ECO:0000256" key="1">
    <source>
        <dbReference type="ARBA" id="ARBA00022527"/>
    </source>
</evidence>
<dbReference type="GO" id="GO:0004674">
    <property type="term" value="F:protein serine/threonine kinase activity"/>
    <property type="evidence" value="ECO:0007669"/>
    <property type="project" value="UniProtKB-KW"/>
</dbReference>
<feature type="domain" description="Histidine kinase/HSP90-like ATPase" evidence="2">
    <location>
        <begin position="12"/>
        <end position="130"/>
    </location>
</feature>
<dbReference type="SUPFAM" id="SSF55874">
    <property type="entry name" value="ATPase domain of HSP90 chaperone/DNA topoisomerase II/histidine kinase"/>
    <property type="match status" value="1"/>
</dbReference>
<evidence type="ECO:0000259" key="2">
    <source>
        <dbReference type="Pfam" id="PF13581"/>
    </source>
</evidence>
<dbReference type="EMBL" id="CACVAQ010000257">
    <property type="protein sequence ID" value="CAA6817919.1"/>
    <property type="molecule type" value="Genomic_DNA"/>
</dbReference>